<organism evidence="3 4">
    <name type="scientific">Bowdeniella nasicola</name>
    <dbReference type="NCBI Taxonomy" id="208480"/>
    <lineage>
        <taxon>Bacteria</taxon>
        <taxon>Bacillati</taxon>
        <taxon>Actinomycetota</taxon>
        <taxon>Actinomycetes</taxon>
        <taxon>Actinomycetales</taxon>
        <taxon>Actinomycetaceae</taxon>
        <taxon>Bowdeniella</taxon>
    </lineage>
</organism>
<sequence length="181" mass="19412">MANLNDLTGTWTLDPSHSEIGFVARHAMVTKVRGSFTDVAGTADFNSGVNGGSINVTVQVASVDTRNADRDAHLRSEDFFDAEKYPIITFASSEVKALDATTLEVTGDLTIKDVPKPVTIEFDYQGVVTDPWGNERAGLEGSVVVNRKDFGLTWNASLDAGGVLVSEKITLQFEVSATKNA</sequence>
<dbReference type="PANTHER" id="PTHR34406">
    <property type="entry name" value="PROTEIN YCEI"/>
    <property type="match status" value="1"/>
</dbReference>
<dbReference type="SUPFAM" id="SSF101874">
    <property type="entry name" value="YceI-like"/>
    <property type="match status" value="1"/>
</dbReference>
<evidence type="ECO:0000313" key="4">
    <source>
        <dbReference type="Proteomes" id="UP000185628"/>
    </source>
</evidence>
<dbReference type="SMART" id="SM00867">
    <property type="entry name" value="YceI"/>
    <property type="match status" value="1"/>
</dbReference>
<dbReference type="Gene3D" id="2.40.128.110">
    <property type="entry name" value="Lipid/polyisoprenoid-binding, YceI-like"/>
    <property type="match status" value="1"/>
</dbReference>
<keyword evidence="4" id="KW-1185">Reference proteome</keyword>
<evidence type="ECO:0000259" key="2">
    <source>
        <dbReference type="SMART" id="SM00867"/>
    </source>
</evidence>
<accession>A0A1Q5Q0Q6</accession>
<dbReference type="PANTHER" id="PTHR34406:SF1">
    <property type="entry name" value="PROTEIN YCEI"/>
    <property type="match status" value="1"/>
</dbReference>
<protein>
    <submittedName>
        <fullName evidence="3">Polyisoprenoid-binding protein</fullName>
    </submittedName>
</protein>
<comment type="caution">
    <text evidence="3">The sequence shown here is derived from an EMBL/GenBank/DDBJ whole genome shotgun (WGS) entry which is preliminary data.</text>
</comment>
<dbReference type="InterPro" id="IPR007372">
    <property type="entry name" value="Lipid/polyisoprenoid-bd_YceI"/>
</dbReference>
<reference evidence="4" key="1">
    <citation type="submission" date="2016-12" db="EMBL/GenBank/DDBJ databases">
        <authorList>
            <person name="Meng X."/>
        </authorList>
    </citation>
    <scope>NUCLEOTIDE SEQUENCE [LARGE SCALE GENOMIC DNA]</scope>
    <source>
        <strain evidence="4">DSM 19116</strain>
    </source>
</reference>
<dbReference type="EMBL" id="MQVR01000060">
    <property type="protein sequence ID" value="OKL53451.1"/>
    <property type="molecule type" value="Genomic_DNA"/>
</dbReference>
<proteinExistence type="inferred from homology"/>
<dbReference type="AlphaFoldDB" id="A0A1Q5Q0Q6"/>
<name>A0A1Q5Q0Q6_9ACTO</name>
<gene>
    <name evidence="3" type="ORF">BSZ39_09375</name>
</gene>
<comment type="similarity">
    <text evidence="1">Belongs to the UPF0312 family.</text>
</comment>
<dbReference type="Proteomes" id="UP000185628">
    <property type="component" value="Unassembled WGS sequence"/>
</dbReference>
<dbReference type="InterPro" id="IPR036761">
    <property type="entry name" value="TTHA0802/YceI-like_sf"/>
</dbReference>
<dbReference type="Pfam" id="PF04264">
    <property type="entry name" value="YceI"/>
    <property type="match status" value="1"/>
</dbReference>
<dbReference type="STRING" id="208480.SAMN02910418_00484"/>
<dbReference type="OrthoDB" id="9811006at2"/>
<evidence type="ECO:0000313" key="3">
    <source>
        <dbReference type="EMBL" id="OKL53451.1"/>
    </source>
</evidence>
<evidence type="ECO:0000256" key="1">
    <source>
        <dbReference type="ARBA" id="ARBA00008812"/>
    </source>
</evidence>
<dbReference type="RefSeq" id="WP_073717077.1">
    <property type="nucleotide sequence ID" value="NZ_MQVR01000060.1"/>
</dbReference>
<feature type="domain" description="Lipid/polyisoprenoid-binding YceI-like" evidence="2">
    <location>
        <begin position="10"/>
        <end position="178"/>
    </location>
</feature>